<dbReference type="Gramene" id="PHT67497">
    <property type="protein sequence ID" value="PHT67497"/>
    <property type="gene ID" value="T459_26984"/>
</dbReference>
<dbReference type="Proteomes" id="UP000222542">
    <property type="component" value="Unassembled WGS sequence"/>
</dbReference>
<dbReference type="AlphaFoldDB" id="A0A2G2YCL5"/>
<evidence type="ECO:0000313" key="1">
    <source>
        <dbReference type="EMBL" id="PHT67497.1"/>
    </source>
</evidence>
<dbReference type="EMBL" id="AYRZ02000011">
    <property type="protein sequence ID" value="PHT67497.1"/>
    <property type="molecule type" value="Genomic_DNA"/>
</dbReference>
<evidence type="ECO:0000313" key="2">
    <source>
        <dbReference type="Proteomes" id="UP000222542"/>
    </source>
</evidence>
<accession>A0A2G2YCL5</accession>
<proteinExistence type="predicted"/>
<name>A0A2G2YCL5_CAPAN</name>
<reference evidence="1 2" key="2">
    <citation type="journal article" date="2017" name="Genome Biol.">
        <title>New reference genome sequences of hot pepper reveal the massive evolution of plant disease-resistance genes by retroduplication.</title>
        <authorList>
            <person name="Kim S."/>
            <person name="Park J."/>
            <person name="Yeom S.I."/>
            <person name="Kim Y.M."/>
            <person name="Seo E."/>
            <person name="Kim K.T."/>
            <person name="Kim M.S."/>
            <person name="Lee J.M."/>
            <person name="Cheong K."/>
            <person name="Shin H.S."/>
            <person name="Kim S.B."/>
            <person name="Han K."/>
            <person name="Lee J."/>
            <person name="Park M."/>
            <person name="Lee H.A."/>
            <person name="Lee H.Y."/>
            <person name="Lee Y."/>
            <person name="Oh S."/>
            <person name="Lee J.H."/>
            <person name="Choi E."/>
            <person name="Choi E."/>
            <person name="Lee S.E."/>
            <person name="Jeon J."/>
            <person name="Kim H."/>
            <person name="Choi G."/>
            <person name="Song H."/>
            <person name="Lee J."/>
            <person name="Lee S.C."/>
            <person name="Kwon J.K."/>
            <person name="Lee H.Y."/>
            <person name="Koo N."/>
            <person name="Hong Y."/>
            <person name="Kim R.W."/>
            <person name="Kang W.H."/>
            <person name="Huh J.H."/>
            <person name="Kang B.C."/>
            <person name="Yang T.J."/>
            <person name="Lee Y.H."/>
            <person name="Bennetzen J.L."/>
            <person name="Choi D."/>
        </authorList>
    </citation>
    <scope>NUCLEOTIDE SEQUENCE [LARGE SCALE GENOMIC DNA]</scope>
    <source>
        <strain evidence="2">cv. CM334</strain>
    </source>
</reference>
<reference evidence="1 2" key="1">
    <citation type="journal article" date="2014" name="Nat. Genet.">
        <title>Genome sequence of the hot pepper provides insights into the evolution of pungency in Capsicum species.</title>
        <authorList>
            <person name="Kim S."/>
            <person name="Park M."/>
            <person name="Yeom S.I."/>
            <person name="Kim Y.M."/>
            <person name="Lee J.M."/>
            <person name="Lee H.A."/>
            <person name="Seo E."/>
            <person name="Choi J."/>
            <person name="Cheong K."/>
            <person name="Kim K.T."/>
            <person name="Jung K."/>
            <person name="Lee G.W."/>
            <person name="Oh S.K."/>
            <person name="Bae C."/>
            <person name="Kim S.B."/>
            <person name="Lee H.Y."/>
            <person name="Kim S.Y."/>
            <person name="Kim M.S."/>
            <person name="Kang B.C."/>
            <person name="Jo Y.D."/>
            <person name="Yang H.B."/>
            <person name="Jeong H.J."/>
            <person name="Kang W.H."/>
            <person name="Kwon J.K."/>
            <person name="Shin C."/>
            <person name="Lim J.Y."/>
            <person name="Park J.H."/>
            <person name="Huh J.H."/>
            <person name="Kim J.S."/>
            <person name="Kim B.D."/>
            <person name="Cohen O."/>
            <person name="Paran I."/>
            <person name="Suh M.C."/>
            <person name="Lee S.B."/>
            <person name="Kim Y.K."/>
            <person name="Shin Y."/>
            <person name="Noh S.J."/>
            <person name="Park J."/>
            <person name="Seo Y.S."/>
            <person name="Kwon S.Y."/>
            <person name="Kim H.A."/>
            <person name="Park J.M."/>
            <person name="Kim H.J."/>
            <person name="Choi S.B."/>
            <person name="Bosland P.W."/>
            <person name="Reeves G."/>
            <person name="Jo S.H."/>
            <person name="Lee B.W."/>
            <person name="Cho H.T."/>
            <person name="Choi H.S."/>
            <person name="Lee M.S."/>
            <person name="Yu Y."/>
            <person name="Do Choi Y."/>
            <person name="Park B.S."/>
            <person name="van Deynze A."/>
            <person name="Ashrafi H."/>
            <person name="Hill T."/>
            <person name="Kim W.T."/>
            <person name="Pai H.S."/>
            <person name="Ahn H.K."/>
            <person name="Yeam I."/>
            <person name="Giovannoni J.J."/>
            <person name="Rose J.K."/>
            <person name="Sorensen I."/>
            <person name="Lee S.J."/>
            <person name="Kim R.W."/>
            <person name="Choi I.Y."/>
            <person name="Choi B.S."/>
            <person name="Lim J.S."/>
            <person name="Lee Y.H."/>
            <person name="Choi D."/>
        </authorList>
    </citation>
    <scope>NUCLEOTIDE SEQUENCE [LARGE SCALE GENOMIC DNA]</scope>
    <source>
        <strain evidence="2">cv. CM334</strain>
    </source>
</reference>
<protein>
    <submittedName>
        <fullName evidence="1">Uncharacterized protein</fullName>
    </submittedName>
</protein>
<sequence length="400" mass="45359">MLIKLRFLRLESKSSIYGYASRQTLSYAKSYYQGGYVLSPLEIKRVMGRDLKDFLKGLIPERLEFIITGDGGEDIIHVIMPSSKEDALVLIGLSITLLRLYRSEMPEEGYRIDCLLPSFYSCLQQEERVDRLYRIDLGESIRQIPSSMIKLWVKPLVGDGSVYRLILSFLSLTIFEDLGGIRIYTSSGGLGIPPAGDITRVLLDIALKNLFDSQFPKRFPGIEFHRFVYEVYIFIRKNEKVLFDDKAGYALLEELGLRGKIESIGPGEVASYPVPGFGSPKTEYTGAADGFKVEGNLKDKRKRFILRYGLLLLSFDDREGLIASIQRRAGEEEINGELVPLRMGVDGGLQWFPKWAVPFSWQSQMGFHTLSLYKIHSLNKTVALGYSERSKAHPQLPKKE</sequence>
<gene>
    <name evidence="1" type="ORF">T459_26984</name>
</gene>
<comment type="caution">
    <text evidence="1">The sequence shown here is derived from an EMBL/GenBank/DDBJ whole genome shotgun (WGS) entry which is preliminary data.</text>
</comment>
<organism evidence="1 2">
    <name type="scientific">Capsicum annuum</name>
    <name type="common">Capsicum pepper</name>
    <dbReference type="NCBI Taxonomy" id="4072"/>
    <lineage>
        <taxon>Eukaryota</taxon>
        <taxon>Viridiplantae</taxon>
        <taxon>Streptophyta</taxon>
        <taxon>Embryophyta</taxon>
        <taxon>Tracheophyta</taxon>
        <taxon>Spermatophyta</taxon>
        <taxon>Magnoliopsida</taxon>
        <taxon>eudicotyledons</taxon>
        <taxon>Gunneridae</taxon>
        <taxon>Pentapetalae</taxon>
        <taxon>asterids</taxon>
        <taxon>lamiids</taxon>
        <taxon>Solanales</taxon>
        <taxon>Solanaceae</taxon>
        <taxon>Solanoideae</taxon>
        <taxon>Capsiceae</taxon>
        <taxon>Capsicum</taxon>
    </lineage>
</organism>
<keyword evidence="2" id="KW-1185">Reference proteome</keyword>